<dbReference type="GO" id="GO:0008270">
    <property type="term" value="F:zinc ion binding"/>
    <property type="evidence" value="ECO:0007669"/>
    <property type="project" value="InterPro"/>
</dbReference>
<dbReference type="InterPro" id="IPR007219">
    <property type="entry name" value="XnlR_reg_dom"/>
</dbReference>
<dbReference type="EMBL" id="JAHCVI010000002">
    <property type="protein sequence ID" value="KAG7289340.1"/>
    <property type="molecule type" value="Genomic_DNA"/>
</dbReference>
<dbReference type="InterPro" id="IPR050987">
    <property type="entry name" value="AtrR-like"/>
</dbReference>
<dbReference type="PANTHER" id="PTHR46910">
    <property type="entry name" value="TRANSCRIPTION FACTOR PDR1"/>
    <property type="match status" value="1"/>
</dbReference>
<dbReference type="PANTHER" id="PTHR46910:SF1">
    <property type="entry name" value="MISCELLANEOUS ZN(II)2CYS6 TRANSCRIPTION FACTOR (EUROFUNG)-RELATED"/>
    <property type="match status" value="1"/>
</dbReference>
<keyword evidence="1" id="KW-0539">Nucleus</keyword>
<dbReference type="Pfam" id="PF04082">
    <property type="entry name" value="Fungal_trans"/>
    <property type="match status" value="1"/>
</dbReference>
<dbReference type="Proteomes" id="UP001197093">
    <property type="component" value="Unassembled WGS sequence"/>
</dbReference>
<dbReference type="GO" id="GO:0003700">
    <property type="term" value="F:DNA-binding transcription factor activity"/>
    <property type="evidence" value="ECO:0007669"/>
    <property type="project" value="InterPro"/>
</dbReference>
<accession>A0AAD4EY82</accession>
<sequence>MAPSQEPAPGGTPDAVVNTDDTSYRVKCLFAFIDLHAGAKGLPPVSPQFRHGMRHYEEFPVPLGRELPPLPSRQILLSYVDTFVTNIWPLFPAFDRADLEADIQRLLEIQEAAPSGLKEKITAKDLPSLAMIYVIACIGIDEKASRVSDESTQYLQACYSLSAHITGMPYLKSVQALLLLALALHGQARDGQAWYVVGQAIRLAQSLGLHKRLPASTKGGYRANHDLHRRLWWSCFSLEKLLQLECGRPSSTYRGDFDRTLPAVPSVSSADNPPDYFMAWVSLAGILGRISDRLYSRNFSNSGELFLEICALDQALLDWDRRLPESLRPQSEGLAYLEEGSHSVLASFLAQQYFSAQITILRSSLIFPHQSFLAEIQKRSSALSPASASRLLRGPALCAGAARAIAVQTLQLADRRRSTHSTVLGAGQAFLAAVVLAFGVLREPASRLARADVELLCSVTEHVEEFYLQWGQDEAFVGIFGQLRERVFGVQVLASRGRSVTAWRRVLITVTVLCQCR</sequence>
<feature type="domain" description="Xylanolytic transcriptional activator regulatory" evidence="2">
    <location>
        <begin position="193"/>
        <end position="268"/>
    </location>
</feature>
<proteinExistence type="predicted"/>
<evidence type="ECO:0000259" key="2">
    <source>
        <dbReference type="SMART" id="SM00906"/>
    </source>
</evidence>
<evidence type="ECO:0000256" key="1">
    <source>
        <dbReference type="ARBA" id="ARBA00023242"/>
    </source>
</evidence>
<evidence type="ECO:0000313" key="3">
    <source>
        <dbReference type="EMBL" id="KAG7289340.1"/>
    </source>
</evidence>
<gene>
    <name evidence="3" type="ORF">NEMBOFW57_005707</name>
</gene>
<name>A0AAD4EY82_9PEZI</name>
<evidence type="ECO:0000313" key="4">
    <source>
        <dbReference type="Proteomes" id="UP001197093"/>
    </source>
</evidence>
<keyword evidence="4" id="KW-1185">Reference proteome</keyword>
<comment type="caution">
    <text evidence="3">The sequence shown here is derived from an EMBL/GenBank/DDBJ whole genome shotgun (WGS) entry which is preliminary data.</text>
</comment>
<dbReference type="GO" id="GO:0006351">
    <property type="term" value="P:DNA-templated transcription"/>
    <property type="evidence" value="ECO:0007669"/>
    <property type="project" value="InterPro"/>
</dbReference>
<dbReference type="SMART" id="SM00906">
    <property type="entry name" value="Fungal_trans"/>
    <property type="match status" value="1"/>
</dbReference>
<dbReference type="CDD" id="cd12148">
    <property type="entry name" value="fungal_TF_MHR"/>
    <property type="match status" value="1"/>
</dbReference>
<dbReference type="GO" id="GO:0003677">
    <property type="term" value="F:DNA binding"/>
    <property type="evidence" value="ECO:0007669"/>
    <property type="project" value="InterPro"/>
</dbReference>
<protein>
    <recommendedName>
        <fullName evidence="2">Xylanolytic transcriptional activator regulatory domain-containing protein</fullName>
    </recommendedName>
</protein>
<dbReference type="AlphaFoldDB" id="A0AAD4EY82"/>
<organism evidence="3 4">
    <name type="scientific">Staphylotrichum longicolle</name>
    <dbReference type="NCBI Taxonomy" id="669026"/>
    <lineage>
        <taxon>Eukaryota</taxon>
        <taxon>Fungi</taxon>
        <taxon>Dikarya</taxon>
        <taxon>Ascomycota</taxon>
        <taxon>Pezizomycotina</taxon>
        <taxon>Sordariomycetes</taxon>
        <taxon>Sordariomycetidae</taxon>
        <taxon>Sordariales</taxon>
        <taxon>Chaetomiaceae</taxon>
        <taxon>Staphylotrichum</taxon>
    </lineage>
</organism>
<reference evidence="3" key="1">
    <citation type="submission" date="2023-02" db="EMBL/GenBank/DDBJ databases">
        <authorList>
            <person name="Palmer J.M."/>
        </authorList>
    </citation>
    <scope>NUCLEOTIDE SEQUENCE</scope>
    <source>
        <strain evidence="3">FW57</strain>
    </source>
</reference>